<dbReference type="EMBL" id="CAJNNV010032966">
    <property type="protein sequence ID" value="CAE8641671.1"/>
    <property type="molecule type" value="Genomic_DNA"/>
</dbReference>
<feature type="compositionally biased region" description="Basic residues" evidence="1">
    <location>
        <begin position="290"/>
        <end position="304"/>
    </location>
</feature>
<dbReference type="Proteomes" id="UP000654075">
    <property type="component" value="Unassembled WGS sequence"/>
</dbReference>
<dbReference type="AlphaFoldDB" id="A0A813HVX3"/>
<protein>
    <submittedName>
        <fullName evidence="2">Uncharacterized protein</fullName>
    </submittedName>
</protein>
<accession>A0A813HVX3</accession>
<organism evidence="2 3">
    <name type="scientific">Polarella glacialis</name>
    <name type="common">Dinoflagellate</name>
    <dbReference type="NCBI Taxonomy" id="89957"/>
    <lineage>
        <taxon>Eukaryota</taxon>
        <taxon>Sar</taxon>
        <taxon>Alveolata</taxon>
        <taxon>Dinophyceae</taxon>
        <taxon>Suessiales</taxon>
        <taxon>Suessiaceae</taxon>
        <taxon>Polarella</taxon>
    </lineage>
</organism>
<evidence type="ECO:0000313" key="3">
    <source>
        <dbReference type="Proteomes" id="UP000654075"/>
    </source>
</evidence>
<comment type="caution">
    <text evidence="2">The sequence shown here is derived from an EMBL/GenBank/DDBJ whole genome shotgun (WGS) entry which is preliminary data.</text>
</comment>
<keyword evidence="3" id="KW-1185">Reference proteome</keyword>
<gene>
    <name evidence="2" type="ORF">PGLA1383_LOCUS56285</name>
</gene>
<feature type="non-terminal residue" evidence="2">
    <location>
        <position position="1"/>
    </location>
</feature>
<sequence length="304" mass="33129">EEPILHVLWSRELVKELSAYCAEALKAAAHACSAGHVGGETDSAFRILCVGSGSSRLGLYLHHILSKVLAGTEVRVAAIVPSISSLTARDSPREPLIARWPPWNQDHEASPAPEAGYTLDEALQAYRPRLVICACMPPGMDWSVNFRKSQSVVEYILVGPTDSDRSGIPSLTWGGAEPFKAKGRSQEIPRFAVDGFNRREIPHLSDLCIGTDDAPGRVGVNSVVSFRRLLKPKLSFEATRPSLPGLESPVQFGQGRQLPLPTAAVRNEDADNDLEDFLKMDGESNESPRSPRKTSPRRSRTSAL</sequence>
<name>A0A813HVX3_POLGL</name>
<proteinExistence type="predicted"/>
<reference evidence="2" key="1">
    <citation type="submission" date="2021-02" db="EMBL/GenBank/DDBJ databases">
        <authorList>
            <person name="Dougan E. K."/>
            <person name="Rhodes N."/>
            <person name="Thang M."/>
            <person name="Chan C."/>
        </authorList>
    </citation>
    <scope>NUCLEOTIDE SEQUENCE</scope>
</reference>
<feature type="region of interest" description="Disordered" evidence="1">
    <location>
        <begin position="262"/>
        <end position="304"/>
    </location>
</feature>
<evidence type="ECO:0000256" key="1">
    <source>
        <dbReference type="SAM" id="MobiDB-lite"/>
    </source>
</evidence>
<evidence type="ECO:0000313" key="2">
    <source>
        <dbReference type="EMBL" id="CAE8641671.1"/>
    </source>
</evidence>
<dbReference type="OrthoDB" id="46175at2759"/>